<dbReference type="EMBL" id="CP097635">
    <property type="protein sequence ID" value="URI05969.1"/>
    <property type="molecule type" value="Genomic_DNA"/>
</dbReference>
<dbReference type="InterPro" id="IPR001296">
    <property type="entry name" value="Glyco_trans_1"/>
</dbReference>
<name>A0ABY4S412_AQUTE</name>
<dbReference type="RefSeq" id="WP_250194234.1">
    <property type="nucleotide sequence ID" value="NZ_CP097635.1"/>
</dbReference>
<dbReference type="Proteomes" id="UP001056201">
    <property type="component" value="Chromosome 1"/>
</dbReference>
<evidence type="ECO:0000313" key="3">
    <source>
        <dbReference type="Proteomes" id="UP001056201"/>
    </source>
</evidence>
<evidence type="ECO:0000259" key="1">
    <source>
        <dbReference type="Pfam" id="PF00534"/>
    </source>
</evidence>
<protein>
    <submittedName>
        <fullName evidence="2">Glycosyltransferase family 4 protein</fullName>
    </submittedName>
</protein>
<dbReference type="PANTHER" id="PTHR45947">
    <property type="entry name" value="SULFOQUINOVOSYL TRANSFERASE SQD2"/>
    <property type="match status" value="1"/>
</dbReference>
<dbReference type="Gene3D" id="3.40.50.2000">
    <property type="entry name" value="Glycogen Phosphorylase B"/>
    <property type="match status" value="1"/>
</dbReference>
<dbReference type="PANTHER" id="PTHR45947:SF3">
    <property type="entry name" value="SULFOQUINOVOSYL TRANSFERASE SQD2"/>
    <property type="match status" value="1"/>
</dbReference>
<dbReference type="Pfam" id="PF00534">
    <property type="entry name" value="Glycos_transf_1"/>
    <property type="match status" value="1"/>
</dbReference>
<evidence type="ECO:0000313" key="2">
    <source>
        <dbReference type="EMBL" id="URI05969.1"/>
    </source>
</evidence>
<feature type="domain" description="Glycosyl transferase family 1" evidence="1">
    <location>
        <begin position="205"/>
        <end position="295"/>
    </location>
</feature>
<keyword evidence="3" id="KW-1185">Reference proteome</keyword>
<dbReference type="SUPFAM" id="SSF53756">
    <property type="entry name" value="UDP-Glycosyltransferase/glycogen phosphorylase"/>
    <property type="match status" value="1"/>
</dbReference>
<organism evidence="2 3">
    <name type="scientific">Aquincola tertiaricarbonis</name>
    <dbReference type="NCBI Taxonomy" id="391953"/>
    <lineage>
        <taxon>Bacteria</taxon>
        <taxon>Pseudomonadati</taxon>
        <taxon>Pseudomonadota</taxon>
        <taxon>Betaproteobacteria</taxon>
        <taxon>Burkholderiales</taxon>
        <taxon>Sphaerotilaceae</taxon>
        <taxon>Aquincola</taxon>
    </lineage>
</organism>
<gene>
    <name evidence="2" type="ORF">MW290_08455</name>
</gene>
<dbReference type="CDD" id="cd03801">
    <property type="entry name" value="GT4_PimA-like"/>
    <property type="match status" value="1"/>
</dbReference>
<accession>A0ABY4S412</accession>
<dbReference type="InterPro" id="IPR050194">
    <property type="entry name" value="Glycosyltransferase_grp1"/>
</dbReference>
<proteinExistence type="predicted"/>
<sequence length="322" mass="35969">MNTTPRRRLRVLTWHVHGNYLYYLTQAPHDFHLATLPGHPPGHVGKVGVLPWGDNVHEVPADALGEHSFDCVLYQHERHWHTDRLERLTPAQRALPTLFVEHDPPQGHPTDTRHAAAGSGAHLVQVTPFNALMWDNGDAPVHIIDHGVLIPPDVRYSGERPEGIVVVNHLQQRGRRLGADVFEQVRQQVQLQLVGMDSGRMGGLGEVGNLDLAAAMAQYRFFFNPIRYTSLGLAVIEAMMVGLPIVGLATTELSTVIRNGENGWIDTRIDKLVEVMNMLVHEPEVARRWGEAARQTAMARFNIQRFAADWDRVLTQVAGGAR</sequence>
<reference evidence="2" key="1">
    <citation type="submission" date="2022-05" db="EMBL/GenBank/DDBJ databases">
        <title>An RpoN-dependent PEP-CTERM gene is involved in floc formation of an Aquincola tertiaricarbonis strain.</title>
        <authorList>
            <person name="Qiu D."/>
            <person name="Xia M."/>
        </authorList>
    </citation>
    <scope>NUCLEOTIDE SEQUENCE</scope>
    <source>
        <strain evidence="2">RN12</strain>
    </source>
</reference>